<dbReference type="Gene3D" id="3.30.565.10">
    <property type="entry name" value="Histidine kinase-like ATPase, C-terminal domain"/>
    <property type="match status" value="1"/>
</dbReference>
<dbReference type="Gene3D" id="3.30.450.20">
    <property type="entry name" value="PAS domain"/>
    <property type="match status" value="1"/>
</dbReference>
<dbReference type="InterPro" id="IPR036890">
    <property type="entry name" value="HATPase_C_sf"/>
</dbReference>
<evidence type="ECO:0000256" key="4">
    <source>
        <dbReference type="ARBA" id="ARBA00022679"/>
    </source>
</evidence>
<dbReference type="Pfam" id="PF00512">
    <property type="entry name" value="HisKA"/>
    <property type="match status" value="1"/>
</dbReference>
<keyword evidence="9" id="KW-1133">Transmembrane helix</keyword>
<keyword evidence="9" id="KW-0472">Membrane</keyword>
<evidence type="ECO:0000256" key="9">
    <source>
        <dbReference type="SAM" id="Phobius"/>
    </source>
</evidence>
<dbReference type="PANTHER" id="PTHR43711">
    <property type="entry name" value="TWO-COMPONENT HISTIDINE KINASE"/>
    <property type="match status" value="1"/>
</dbReference>
<dbReference type="InterPro" id="IPR031621">
    <property type="entry name" value="HisKA_7TM"/>
</dbReference>
<name>A0A4Q9DF24_9BACL</name>
<feature type="transmembrane region" description="Helical" evidence="9">
    <location>
        <begin position="98"/>
        <end position="116"/>
    </location>
</feature>
<comment type="caution">
    <text evidence="11">The sequence shown here is derived from an EMBL/GenBank/DDBJ whole genome shotgun (WGS) entry which is preliminary data.</text>
</comment>
<feature type="transmembrane region" description="Helical" evidence="9">
    <location>
        <begin position="206"/>
        <end position="225"/>
    </location>
</feature>
<dbReference type="InterPro" id="IPR004358">
    <property type="entry name" value="Sig_transdc_His_kin-like_C"/>
</dbReference>
<evidence type="ECO:0000256" key="1">
    <source>
        <dbReference type="ARBA" id="ARBA00000085"/>
    </source>
</evidence>
<dbReference type="SUPFAM" id="SSF55785">
    <property type="entry name" value="PYP-like sensor domain (PAS domain)"/>
    <property type="match status" value="1"/>
</dbReference>
<dbReference type="Pfam" id="PF02518">
    <property type="entry name" value="HATPase_c"/>
    <property type="match status" value="1"/>
</dbReference>
<dbReference type="SMART" id="SM00388">
    <property type="entry name" value="HisKA"/>
    <property type="match status" value="1"/>
</dbReference>
<dbReference type="SMART" id="SM00387">
    <property type="entry name" value="HATPase_c"/>
    <property type="match status" value="1"/>
</dbReference>
<dbReference type="Gene3D" id="1.10.287.130">
    <property type="match status" value="1"/>
</dbReference>
<dbReference type="InterPro" id="IPR050736">
    <property type="entry name" value="Sensor_HK_Regulatory"/>
</dbReference>
<keyword evidence="9" id="KW-0812">Transmembrane</keyword>
<accession>A0A4Q9DF24</accession>
<dbReference type="InterPro" id="IPR036097">
    <property type="entry name" value="HisK_dim/P_sf"/>
</dbReference>
<dbReference type="PRINTS" id="PR00344">
    <property type="entry name" value="BCTRLSENSOR"/>
</dbReference>
<protein>
    <recommendedName>
        <fullName evidence="2">histidine kinase</fullName>
        <ecNumber evidence="2">2.7.13.3</ecNumber>
    </recommendedName>
</protein>
<evidence type="ECO:0000256" key="7">
    <source>
        <dbReference type="ARBA" id="ARBA00022840"/>
    </source>
</evidence>
<feature type="transmembrane region" description="Helical" evidence="9">
    <location>
        <begin position="6"/>
        <end position="26"/>
    </location>
</feature>
<evidence type="ECO:0000256" key="3">
    <source>
        <dbReference type="ARBA" id="ARBA00022553"/>
    </source>
</evidence>
<dbReference type="InterPro" id="IPR003594">
    <property type="entry name" value="HATPase_dom"/>
</dbReference>
<reference evidence="11 12" key="1">
    <citation type="submission" date="2019-02" db="EMBL/GenBank/DDBJ databases">
        <title>Paenibacillus sp. nov., isolated from surface-sterilized tissue of Thalictrum simplex L.</title>
        <authorList>
            <person name="Tuo L."/>
        </authorList>
    </citation>
    <scope>NUCLEOTIDE SEQUENCE [LARGE SCALE GENOMIC DNA]</scope>
    <source>
        <strain evidence="11 12">N2SHLJ1</strain>
    </source>
</reference>
<dbReference type="GO" id="GO:0005524">
    <property type="term" value="F:ATP binding"/>
    <property type="evidence" value="ECO:0007669"/>
    <property type="project" value="UniProtKB-KW"/>
</dbReference>
<feature type="transmembrane region" description="Helical" evidence="9">
    <location>
        <begin position="38"/>
        <end position="56"/>
    </location>
</feature>
<organism evidence="11 12">
    <name type="scientific">Paenibacillus thalictri</name>
    <dbReference type="NCBI Taxonomy" id="2527873"/>
    <lineage>
        <taxon>Bacteria</taxon>
        <taxon>Bacillati</taxon>
        <taxon>Bacillota</taxon>
        <taxon>Bacilli</taxon>
        <taxon>Bacillales</taxon>
        <taxon>Paenibacillaceae</taxon>
        <taxon>Paenibacillus</taxon>
    </lineage>
</organism>
<keyword evidence="5" id="KW-0547">Nucleotide-binding</keyword>
<keyword evidence="7" id="KW-0067">ATP-binding</keyword>
<dbReference type="InterPro" id="IPR005467">
    <property type="entry name" value="His_kinase_dom"/>
</dbReference>
<evidence type="ECO:0000259" key="10">
    <source>
        <dbReference type="PROSITE" id="PS50109"/>
    </source>
</evidence>
<dbReference type="CDD" id="cd00082">
    <property type="entry name" value="HisKA"/>
    <property type="match status" value="1"/>
</dbReference>
<dbReference type="CDD" id="cd00075">
    <property type="entry name" value="HATPase"/>
    <property type="match status" value="1"/>
</dbReference>
<evidence type="ECO:0000256" key="8">
    <source>
        <dbReference type="ARBA" id="ARBA00023012"/>
    </source>
</evidence>
<feature type="transmembrane region" description="Helical" evidence="9">
    <location>
        <begin position="151"/>
        <end position="169"/>
    </location>
</feature>
<keyword evidence="12" id="KW-1185">Reference proteome</keyword>
<sequence length="609" mass="69161">MDMKILMSSLLFLATALMVFVSVLCYRKRHLPVSKTMVLIMWAAAFYAFGYAFEVLSRDLNEVKWSLHIEYVGIPFVTTLWFFQVIQFTGTAARYRKILALALFAVPAAVFVLQLTNDWHHLVYERYNLNDEGTIPLYTTDKGPWYKVHSVYNYFVLLCGVLLFIPMYWRSLPIVRKQILVLLLGALAPMFFNLFFWTGLSVDLTPFGFAISGAAYVFGILRFNLLRLTPLAMAKVFETIRDGVVLFDYENQIVSYNSAAEEVLPELGRKKRYPAAMGEVLSPYPELFERIRAVNDKDERFPFDRFREDRKKYYTCSLSLIYDTGHVLIGKMLMFNDITELKNSEARLRENAQQLSELNAFKDKLFTVVAHDIRDPIALLVSLTELLGDELAAADLEHAELVRELKGQVQSTFHLVENLLDWYRSQKGKVVFRPLGWNLQQVVRQALFLSGAKAGMKQIQMTERVDDNLMVKADKEMLDLILRNLLSNAIKFTGIGGCIEIRSVLEGDRVIVSVSDNGEGIDELTAELLHLEEPFLKAMVSGDDSGDTRFGLALTREFVKIHGGRLWFNSEPGIGTTFSFTLPSLADARDGFDDGGTEGNTDESDFGGR</sequence>
<dbReference type="Pfam" id="PF16927">
    <property type="entry name" value="HisKA_7TM"/>
    <property type="match status" value="1"/>
</dbReference>
<dbReference type="SUPFAM" id="SSF47384">
    <property type="entry name" value="Homodimeric domain of signal transducing histidine kinase"/>
    <property type="match status" value="1"/>
</dbReference>
<keyword evidence="8" id="KW-0902">Two-component regulatory system</keyword>
<dbReference type="EC" id="2.7.13.3" evidence="2"/>
<feature type="domain" description="Histidine kinase" evidence="10">
    <location>
        <begin position="368"/>
        <end position="586"/>
    </location>
</feature>
<dbReference type="InterPro" id="IPR003661">
    <property type="entry name" value="HisK_dim/P_dom"/>
</dbReference>
<evidence type="ECO:0000313" key="12">
    <source>
        <dbReference type="Proteomes" id="UP000293142"/>
    </source>
</evidence>
<keyword evidence="6" id="KW-0418">Kinase</keyword>
<dbReference type="AlphaFoldDB" id="A0A4Q9DF24"/>
<dbReference type="PANTHER" id="PTHR43711:SF1">
    <property type="entry name" value="HISTIDINE KINASE 1"/>
    <property type="match status" value="1"/>
</dbReference>
<dbReference type="OrthoDB" id="9810447at2"/>
<gene>
    <name evidence="11" type="ORF">EYB31_33595</name>
</gene>
<dbReference type="Proteomes" id="UP000293142">
    <property type="component" value="Unassembled WGS sequence"/>
</dbReference>
<dbReference type="SUPFAM" id="SSF55874">
    <property type="entry name" value="ATPase domain of HSP90 chaperone/DNA topoisomerase II/histidine kinase"/>
    <property type="match status" value="1"/>
</dbReference>
<dbReference type="PROSITE" id="PS50109">
    <property type="entry name" value="HIS_KIN"/>
    <property type="match status" value="1"/>
</dbReference>
<evidence type="ECO:0000256" key="5">
    <source>
        <dbReference type="ARBA" id="ARBA00022741"/>
    </source>
</evidence>
<keyword evidence="4" id="KW-0808">Transferase</keyword>
<dbReference type="EMBL" id="SIRE01000032">
    <property type="protein sequence ID" value="TBL70451.1"/>
    <property type="molecule type" value="Genomic_DNA"/>
</dbReference>
<evidence type="ECO:0000313" key="11">
    <source>
        <dbReference type="EMBL" id="TBL70451.1"/>
    </source>
</evidence>
<dbReference type="GO" id="GO:0000155">
    <property type="term" value="F:phosphorelay sensor kinase activity"/>
    <property type="evidence" value="ECO:0007669"/>
    <property type="project" value="InterPro"/>
</dbReference>
<proteinExistence type="predicted"/>
<feature type="transmembrane region" description="Helical" evidence="9">
    <location>
        <begin position="181"/>
        <end position="200"/>
    </location>
</feature>
<evidence type="ECO:0000256" key="2">
    <source>
        <dbReference type="ARBA" id="ARBA00012438"/>
    </source>
</evidence>
<feature type="transmembrane region" description="Helical" evidence="9">
    <location>
        <begin position="68"/>
        <end position="86"/>
    </location>
</feature>
<dbReference type="InterPro" id="IPR035965">
    <property type="entry name" value="PAS-like_dom_sf"/>
</dbReference>
<keyword evidence="3" id="KW-0597">Phosphoprotein</keyword>
<comment type="catalytic activity">
    <reaction evidence="1">
        <text>ATP + protein L-histidine = ADP + protein N-phospho-L-histidine.</text>
        <dbReference type="EC" id="2.7.13.3"/>
    </reaction>
</comment>
<evidence type="ECO:0000256" key="6">
    <source>
        <dbReference type="ARBA" id="ARBA00022777"/>
    </source>
</evidence>